<comment type="subcellular location">
    <subcellularLocation>
        <location evidence="1">Cell projection</location>
        <location evidence="1">Cilium</location>
    </subcellularLocation>
    <subcellularLocation>
        <location evidence="2">Cytoplasm</location>
    </subcellularLocation>
</comment>
<dbReference type="Gene3D" id="1.10.418.10">
    <property type="entry name" value="Calponin-like domain"/>
    <property type="match status" value="1"/>
</dbReference>
<dbReference type="GO" id="GO:0060271">
    <property type="term" value="P:cilium assembly"/>
    <property type="evidence" value="ECO:0007669"/>
    <property type="project" value="TreeGrafter"/>
</dbReference>
<dbReference type="Proteomes" id="UP000597762">
    <property type="component" value="Unassembled WGS sequence"/>
</dbReference>
<sequence length="2302" mass="257382">MGKRLFSTKDLTQNHMDATLMPVSQGLNAIPTTPKEKLDCAKELSPSELHLLNIGPLKIDFGKVCTKSVNTKNLIIINNLEINIFVVAEVTEVVQVALELSCPSPLIVTPVPGLTPESAFSSVITLCNKLNYPAAFTWTSTTNIKDTAFTVRPMHGVIAEYQELDCEVLWTPGYLSPDTGSFRLNVLGGNTIEFECKAQLGSTNVHFIERRLALINCPVNLTTYGTATLVNTGSNHAYFQVADTNPVAGMTITPVRGIIPIGGERELHLSFTPTSIMKFDFNLEVAIRNWRNLFLRVGGSVENPCIEIDVPSFTFGGVCCGSGMAIDFNITNKASSLSRVDFDLSSHSDFTFSFDNHQTEEEYRFQNANPGKYSLTLKGGQVIHGKMIFQPTELAAYDFIMPVYINHMSAPTPVSNSTPSVLSTSSFSSAQHLVIATGLRSVIEISQYQVSFEFSDVQDGRNSPSSNGMCQFQDVTIDNRTDEDLRWDLDLTADSAAFRDEIITFVHETGVPLECSKPGFVGSIIPAKGSKVFRVICQPKVYCNYECLVPLFIRNNYSKAYKHLSVSVNMKAPKITFIPSVIFICVPLLIEHVTTVDICAVNYPSPLTLTVQCPEIECDNGTVISPISVVLPKSTVLFQSAKPLSFRESITFLDQYENRFNLSVVATADNCLLTCYSFFASHQQDYHIVCAPGTSLKGQKNSSDESMDTGEAVCVPYHIYMGCISETSTPTSSSNFHANSSTVYKSPNLSERPSDFGFSDQERDQNASSSPSICPSKTTCVIDNNVFPEYDRKIGPYHQNVLNAVQRWFSANGWSGGTFPVVIPQTFRAAIGVLEGEKAQRTQSSKREPMTIYHCIKYLTGRSMPGITGIPTIPAHPVERVIKCLVLSKITPRVLKNTTMANENLKMPSVNTDPLCSNVYSTAERILLAWMNRYYEFYREKIWSGNNVVLPPARWVVNFDFDLNDGLVIATLIGAYLPFLVQSHISKMVTFPMTHEHYLHNSLKIVCALRSVGIDYDIQAMDIIDPNPIYMLLFCAHLFQVLPHYIPHNTVEFVGDLTETITKQVKLTNPSTKALNYAVTIIGDDAINFTLPKGNSITIQPKHSTQLTIAFHNVFLRSNHATLILTGRRLNAGLGTNIAFSLVTETSKIIPQNVMSAESHCYELLSIPLDILSPFSTSGEFTITIVEGLSTYPVKKKSQSNRPTRWSTCKQGSDIISDQEFNRGFFVKSFHCRLQKVHFEAYKKKKINILFLPFTIGAIQCSIIFSNSKLGDFVYEIRATATKPHPFPLLVTKDNDDPDKSLLSSNSIDNSSEPCEKNATYWRSEVGVPLHQSLWIPVINTSKEKALNRVAKLLMSDLEYERRSLTGTLDSSARAAELYIQLMNHSMSFQQNVHPYQEFTIELESKYFSAPKTLRIPLPTKQPDVDISTQCVELPLVFSAESPGHFDCQILLKSPGDIRLYQIECTAIPDFSNTCIEFETPVLQKCTQDIPIINPTNHAWNLKVKIVGEAFTGPIKLFVPAKSTIDYPVTYQPTMEEDTEGQLILSEAGENDQIVYLKGHATEPLALGEIVIDSEVRGKTMRVLKVPNPTKKRLMYEVHSNLPFLSGLDHISVSSGHVGHYHLDVVPIKCGTFQGVINFVAGKSVFREVDSDGDEAYGSDESCNEYYGYRVWYILKVNVKAGPPVGTINIKCPCQKTTLINVNVTNPTNHNLTLEVTINGPDLQGPSSLYVKAGQKEAYNLTFAPTIILKKAGSLRFFHEYIGEFWYELNLKSEPPATVELPDMECKLGMSVSQNIVLPNNSNEMWEMFPIISDKSFHLSNYPEEKWPIRLAPHSVITMKLTFAPSTLAQKEPRCDIAFACQQQGRISYTVKGCVLLPSKNPPTTFYAVTGYSNSGIVKFYNPLDEIVYVNLKLKADEEHEKADGISVKSFLIHLTQRDSIVLSPHQTLDIPVIFTPSDHNTHYAECVVSVHQTNTALQPADGTLPTIDWCFPLIGIPEYIQLNQMPVTSLTCKMRKKLKTQLEIIINLNLESRENVISARVLNPDEFISLSNTYGYKQSKTIPEISYEFQFPNQQANFDLKKIIVINLLKSVKDLNSSDAILIFEIEFHPMKCLEQCAHLVIFKEHGCLWRFPILFSSGDPDIDDVIRIEAKAMYKQVTANFYLKSPYLEPKRFITKLTPSSDPEISVTPQEGEFNQPHTRGTCFSVHYNPTSYGQKKYAVVYIQTDKLQWTYSIEASLPQYKPPVGKSLYSKDSLQPLTKKKFPFTNFISENRQITTTGVSSPIKGAPILKKWKHKKRKK</sequence>
<dbReference type="CDD" id="cd21218">
    <property type="entry name" value="CH_PLS_FIM_rpt2"/>
    <property type="match status" value="1"/>
</dbReference>
<evidence type="ECO:0000256" key="1">
    <source>
        <dbReference type="ARBA" id="ARBA00004138"/>
    </source>
</evidence>
<dbReference type="PROSITE" id="PS50021">
    <property type="entry name" value="CH"/>
    <property type="match status" value="1"/>
</dbReference>
<evidence type="ECO:0000256" key="5">
    <source>
        <dbReference type="ARBA" id="ARBA00023273"/>
    </source>
</evidence>
<dbReference type="PANTHER" id="PTHR45912:SF3">
    <property type="entry name" value="CILIA- AND FLAGELLA-ASSOCIATED PROTEIN 47"/>
    <property type="match status" value="1"/>
</dbReference>
<evidence type="ECO:0000256" key="2">
    <source>
        <dbReference type="ARBA" id="ARBA00004496"/>
    </source>
</evidence>
<keyword evidence="4" id="KW-0969">Cilium</keyword>
<feature type="region of interest" description="Disordered" evidence="6">
    <location>
        <begin position="744"/>
        <end position="772"/>
    </location>
</feature>
<gene>
    <name evidence="8" type="ORF">SPHA_58907</name>
</gene>
<dbReference type="InterPro" id="IPR036872">
    <property type="entry name" value="CH_dom_sf"/>
</dbReference>
<evidence type="ECO:0000256" key="4">
    <source>
        <dbReference type="ARBA" id="ARBA00023069"/>
    </source>
</evidence>
<dbReference type="SUPFAM" id="SSF47576">
    <property type="entry name" value="Calponin-homology domain, CH-domain"/>
    <property type="match status" value="1"/>
</dbReference>
<name>A0A812DRE8_ACAPH</name>
<evidence type="ECO:0000313" key="9">
    <source>
        <dbReference type="Proteomes" id="UP000597762"/>
    </source>
</evidence>
<dbReference type="Pfam" id="PF22544">
    <property type="entry name" value="HYDIN_VesB_CFA65-like_Ig"/>
    <property type="match status" value="1"/>
</dbReference>
<comment type="caution">
    <text evidence="8">The sequence shown here is derived from an EMBL/GenBank/DDBJ whole genome shotgun (WGS) entry which is preliminary data.</text>
</comment>
<dbReference type="InterPro" id="IPR013783">
    <property type="entry name" value="Ig-like_fold"/>
</dbReference>
<keyword evidence="9" id="KW-1185">Reference proteome</keyword>
<protein>
    <recommendedName>
        <fullName evidence="7">Calponin-homology (CH) domain-containing protein</fullName>
    </recommendedName>
</protein>
<dbReference type="EMBL" id="CAHIKZ030004061">
    <property type="protein sequence ID" value="CAE1306733.1"/>
    <property type="molecule type" value="Genomic_DNA"/>
</dbReference>
<accession>A0A812DRE8</accession>
<feature type="domain" description="Calponin-homology (CH)" evidence="7">
    <location>
        <begin position="921"/>
        <end position="1043"/>
    </location>
</feature>
<dbReference type="GO" id="GO:0005929">
    <property type="term" value="C:cilium"/>
    <property type="evidence" value="ECO:0007669"/>
    <property type="project" value="TreeGrafter"/>
</dbReference>
<keyword evidence="5" id="KW-0966">Cell projection</keyword>
<dbReference type="Gene3D" id="2.60.40.10">
    <property type="entry name" value="Immunoglobulins"/>
    <property type="match status" value="2"/>
</dbReference>
<proteinExistence type="predicted"/>
<dbReference type="OrthoDB" id="10060824at2759"/>
<reference evidence="8" key="1">
    <citation type="submission" date="2021-01" db="EMBL/GenBank/DDBJ databases">
        <authorList>
            <person name="Li R."/>
            <person name="Bekaert M."/>
        </authorList>
    </citation>
    <scope>NUCLEOTIDE SEQUENCE</scope>
    <source>
        <strain evidence="8">Farmed</strain>
    </source>
</reference>
<evidence type="ECO:0000259" key="7">
    <source>
        <dbReference type="PROSITE" id="PS50021"/>
    </source>
</evidence>
<keyword evidence="3" id="KW-0963">Cytoplasm</keyword>
<dbReference type="InterPro" id="IPR001715">
    <property type="entry name" value="CH_dom"/>
</dbReference>
<evidence type="ECO:0000313" key="8">
    <source>
        <dbReference type="EMBL" id="CAE1306733.1"/>
    </source>
</evidence>
<dbReference type="PANTHER" id="PTHR45912">
    <property type="entry name" value="CILIA- AND FLAGELLA-ASSOCIATED PROTEIN 47"/>
    <property type="match status" value="1"/>
</dbReference>
<dbReference type="InterPro" id="IPR058952">
    <property type="entry name" value="Ig_CFAP47"/>
</dbReference>
<dbReference type="InterPro" id="IPR053879">
    <property type="entry name" value="HYDIN_VesB_CFA65-like_Ig"/>
</dbReference>
<organism evidence="8 9">
    <name type="scientific">Acanthosepion pharaonis</name>
    <name type="common">Pharaoh cuttlefish</name>
    <name type="synonym">Sepia pharaonis</name>
    <dbReference type="NCBI Taxonomy" id="158019"/>
    <lineage>
        <taxon>Eukaryota</taxon>
        <taxon>Metazoa</taxon>
        <taxon>Spiralia</taxon>
        <taxon>Lophotrochozoa</taxon>
        <taxon>Mollusca</taxon>
        <taxon>Cephalopoda</taxon>
        <taxon>Coleoidea</taxon>
        <taxon>Decapodiformes</taxon>
        <taxon>Sepiida</taxon>
        <taxon>Sepiina</taxon>
        <taxon>Sepiidae</taxon>
        <taxon>Acanthosepion</taxon>
    </lineage>
</organism>
<evidence type="ECO:0000256" key="3">
    <source>
        <dbReference type="ARBA" id="ARBA00022490"/>
    </source>
</evidence>
<dbReference type="Pfam" id="PF26579">
    <property type="entry name" value="Ig_CFAP47"/>
    <property type="match status" value="1"/>
</dbReference>
<evidence type="ECO:0000256" key="6">
    <source>
        <dbReference type="SAM" id="MobiDB-lite"/>
    </source>
</evidence>